<dbReference type="Pfam" id="PF00988">
    <property type="entry name" value="CPSase_sm_chain"/>
    <property type="match status" value="1"/>
</dbReference>
<keyword evidence="11" id="KW-1185">Reference proteome</keyword>
<proteinExistence type="inferred from homology"/>
<keyword evidence="8" id="KW-0028">Amino-acid biosynthesis</keyword>
<dbReference type="InterPro" id="IPR036480">
    <property type="entry name" value="CarbP_synth_ssu_N_sf"/>
</dbReference>
<keyword evidence="4 8" id="KW-0547">Nucleotide-binding</keyword>
<comment type="caution">
    <text evidence="10">The sequence shown here is derived from an EMBL/GenBank/DDBJ whole genome shotgun (WGS) entry which is preliminary data.</text>
</comment>
<name>A0A6I2M5U7_9BACI</name>
<dbReference type="Proteomes" id="UP000441585">
    <property type="component" value="Unassembled WGS sequence"/>
</dbReference>
<comment type="pathway">
    <text evidence="1 8">Amino-acid biosynthesis; L-arginine biosynthesis; carbamoyl phosphate from bicarbonate: step 1/1.</text>
</comment>
<evidence type="ECO:0000256" key="6">
    <source>
        <dbReference type="ARBA" id="ARBA00022962"/>
    </source>
</evidence>
<evidence type="ECO:0000256" key="8">
    <source>
        <dbReference type="HAMAP-Rule" id="MF_01209"/>
    </source>
</evidence>
<evidence type="ECO:0000256" key="4">
    <source>
        <dbReference type="ARBA" id="ARBA00022741"/>
    </source>
</evidence>
<dbReference type="UniPathway" id="UPA00070">
    <property type="reaction ID" value="UER00115"/>
</dbReference>
<feature type="active site" description="Nucleophile" evidence="8">
    <location>
        <position position="235"/>
    </location>
</feature>
<dbReference type="InterPro" id="IPR002474">
    <property type="entry name" value="CarbamoylP_synth_ssu_N"/>
</dbReference>
<dbReference type="Pfam" id="PF00117">
    <property type="entry name" value="GATase"/>
    <property type="match status" value="1"/>
</dbReference>
<keyword evidence="6 8" id="KW-0315">Glutamine amidotransferase</keyword>
<dbReference type="GO" id="GO:0006526">
    <property type="term" value="P:L-arginine biosynthetic process"/>
    <property type="evidence" value="ECO:0007669"/>
    <property type="project" value="UniProtKB-UniRule"/>
</dbReference>
<evidence type="ECO:0000256" key="2">
    <source>
        <dbReference type="ARBA" id="ARBA00007800"/>
    </source>
</evidence>
<protein>
    <recommendedName>
        <fullName evidence="8">Carbamoyl phosphate synthase small chain</fullName>
        <ecNumber evidence="8">6.3.5.5</ecNumber>
    </recommendedName>
    <alternativeName>
        <fullName evidence="8">Carbamoyl phosphate synthetase glutamine chain</fullName>
    </alternativeName>
</protein>
<dbReference type="SMART" id="SM01097">
    <property type="entry name" value="CPSase_sm_chain"/>
    <property type="match status" value="1"/>
</dbReference>
<dbReference type="GO" id="GO:0006541">
    <property type="term" value="P:glutamine metabolic process"/>
    <property type="evidence" value="ECO:0007669"/>
    <property type="project" value="InterPro"/>
</dbReference>
<feature type="binding site" evidence="8">
    <location>
        <position position="239"/>
    </location>
    <ligand>
        <name>L-glutamine</name>
        <dbReference type="ChEBI" id="CHEBI:58359"/>
    </ligand>
</feature>
<dbReference type="Gene3D" id="3.40.50.880">
    <property type="match status" value="1"/>
</dbReference>
<feature type="binding site" evidence="8">
    <location>
        <position position="236"/>
    </location>
    <ligand>
        <name>L-glutamine</name>
        <dbReference type="ChEBI" id="CHEBI:58359"/>
    </ligand>
</feature>
<organism evidence="10 11">
    <name type="scientific">Metabacillus idriensis</name>
    <dbReference type="NCBI Taxonomy" id="324768"/>
    <lineage>
        <taxon>Bacteria</taxon>
        <taxon>Bacillati</taxon>
        <taxon>Bacillota</taxon>
        <taxon>Bacilli</taxon>
        <taxon>Bacillales</taxon>
        <taxon>Bacillaceae</taxon>
        <taxon>Metabacillus</taxon>
    </lineage>
</organism>
<dbReference type="UniPathway" id="UPA00068">
    <property type="reaction ID" value="UER00171"/>
</dbReference>
<feature type="active site" evidence="8">
    <location>
        <position position="318"/>
    </location>
</feature>
<evidence type="ECO:0000313" key="10">
    <source>
        <dbReference type="EMBL" id="MRX52714.1"/>
    </source>
</evidence>
<sequence length="349" mass="39077">MSGYLLLEDGTSYKGNLNGEDSEGEIVFYTGMTGYQEVLTDPSYQNQIIVFTYPLIGNYGINAVDFESERPQVKGAVFYECCEHFSHYEAAYSVKEYLGKWNIPYISHVDTRSIVKQIRKNGTMKAQLSADCNEIEQSKSITKKLPETQKGITALGEGSIHVALLDFGFKKSILQSFLKRNCKVTIIPYTELGQLAHFQPDAVVLSNGPGDPKELETYLPAIKKIADSYPTLGICLGHQLIALAYGGDTMKLPFGHRGANHPVVDQKKGKVFMTSQNHSYVVTSAHHKEFGVRFINVNDQSVEGMFHQTLPILSVQFHPEAHPGPAESEYIFDEFLEMVLNTRREMVYA</sequence>
<evidence type="ECO:0000256" key="3">
    <source>
        <dbReference type="ARBA" id="ARBA00022598"/>
    </source>
</evidence>
<dbReference type="Gene3D" id="3.50.30.20">
    <property type="entry name" value="Carbamoyl-phosphate synthase small subunit, N-terminal domain"/>
    <property type="match status" value="1"/>
</dbReference>
<dbReference type="InterPro" id="IPR050472">
    <property type="entry name" value="Anth_synth/Amidotransfase"/>
</dbReference>
<dbReference type="PRINTS" id="PR00096">
    <property type="entry name" value="GATASE"/>
</dbReference>
<feature type="binding site" evidence="8">
    <location>
        <position position="210"/>
    </location>
    <ligand>
        <name>L-glutamine</name>
        <dbReference type="ChEBI" id="CHEBI:58359"/>
    </ligand>
</feature>
<dbReference type="EMBL" id="WKKF01000001">
    <property type="protein sequence ID" value="MRX52714.1"/>
    <property type="molecule type" value="Genomic_DNA"/>
</dbReference>
<feature type="region of interest" description="CPSase" evidence="8">
    <location>
        <begin position="1"/>
        <end position="161"/>
    </location>
</feature>
<feature type="binding site" evidence="8">
    <location>
        <position position="43"/>
    </location>
    <ligand>
        <name>L-glutamine</name>
        <dbReference type="ChEBI" id="CHEBI:58359"/>
    </ligand>
</feature>
<feature type="binding site" evidence="8">
    <location>
        <position position="280"/>
    </location>
    <ligand>
        <name>L-glutamine</name>
        <dbReference type="ChEBI" id="CHEBI:58359"/>
    </ligand>
</feature>
<comment type="subunit">
    <text evidence="8">Composed of two chains; the small (or glutamine) chain promotes the hydrolysis of glutamine to ammonia, which is used by the large (or ammonia) chain to synthesize carbamoyl phosphate. Tetramer of heterodimers (alpha,beta)4.</text>
</comment>
<feature type="active site" evidence="8">
    <location>
        <position position="320"/>
    </location>
</feature>
<feature type="binding site" evidence="8">
    <location>
        <position position="208"/>
    </location>
    <ligand>
        <name>L-glutamine</name>
        <dbReference type="ChEBI" id="CHEBI:58359"/>
    </ligand>
</feature>
<dbReference type="PRINTS" id="PR00099">
    <property type="entry name" value="CPSGATASE"/>
</dbReference>
<dbReference type="AlphaFoldDB" id="A0A6I2M5U7"/>
<dbReference type="GO" id="GO:0005524">
    <property type="term" value="F:ATP binding"/>
    <property type="evidence" value="ECO:0007669"/>
    <property type="project" value="UniProtKB-UniRule"/>
</dbReference>
<dbReference type="EC" id="6.3.5.5" evidence="8"/>
<dbReference type="RefSeq" id="WP_154317909.1">
    <property type="nucleotide sequence ID" value="NZ_CAJFZX010000002.1"/>
</dbReference>
<comment type="function">
    <text evidence="8">Small subunit of the glutamine-dependent carbamoyl phosphate synthetase (CPSase). CPSase catalyzes the formation of carbamoyl phosphate from the ammonia moiety of glutamine, carbonate, and phosphate donated by ATP, constituting the first step of 2 biosynthetic pathways, one leading to arginine and/or urea and the other to pyrimidine nucleotides. The small subunit (glutamine amidotransferase) binds and cleaves glutamine to supply the large subunit with the substrate ammonia.</text>
</comment>
<feature type="binding site" evidence="8">
    <location>
        <position position="277"/>
    </location>
    <ligand>
        <name>L-glutamine</name>
        <dbReference type="ChEBI" id="CHEBI:58359"/>
    </ligand>
</feature>
<dbReference type="PANTHER" id="PTHR43418">
    <property type="entry name" value="MULTIFUNCTIONAL TRYPTOPHAN BIOSYNTHESIS PROTEIN-RELATED"/>
    <property type="match status" value="1"/>
</dbReference>
<dbReference type="PROSITE" id="PS51273">
    <property type="entry name" value="GATASE_TYPE_1"/>
    <property type="match status" value="1"/>
</dbReference>
<evidence type="ECO:0000256" key="1">
    <source>
        <dbReference type="ARBA" id="ARBA00005077"/>
    </source>
</evidence>
<comment type="catalytic activity">
    <reaction evidence="7 8">
        <text>hydrogencarbonate + L-glutamine + 2 ATP + H2O = carbamoyl phosphate + L-glutamate + 2 ADP + phosphate + 2 H(+)</text>
        <dbReference type="Rhea" id="RHEA:18633"/>
        <dbReference type="ChEBI" id="CHEBI:15377"/>
        <dbReference type="ChEBI" id="CHEBI:15378"/>
        <dbReference type="ChEBI" id="CHEBI:17544"/>
        <dbReference type="ChEBI" id="CHEBI:29985"/>
        <dbReference type="ChEBI" id="CHEBI:30616"/>
        <dbReference type="ChEBI" id="CHEBI:43474"/>
        <dbReference type="ChEBI" id="CHEBI:58228"/>
        <dbReference type="ChEBI" id="CHEBI:58359"/>
        <dbReference type="ChEBI" id="CHEBI:456216"/>
        <dbReference type="EC" id="6.3.5.5"/>
    </reaction>
</comment>
<dbReference type="InterPro" id="IPR017926">
    <property type="entry name" value="GATASE"/>
</dbReference>
<comment type="catalytic activity">
    <reaction evidence="8">
        <text>L-glutamine + H2O = L-glutamate + NH4(+)</text>
        <dbReference type="Rhea" id="RHEA:15889"/>
        <dbReference type="ChEBI" id="CHEBI:15377"/>
        <dbReference type="ChEBI" id="CHEBI:28938"/>
        <dbReference type="ChEBI" id="CHEBI:29985"/>
        <dbReference type="ChEBI" id="CHEBI:58359"/>
    </reaction>
</comment>
<dbReference type="GO" id="GO:0006207">
    <property type="term" value="P:'de novo' pyrimidine nucleobase biosynthetic process"/>
    <property type="evidence" value="ECO:0007669"/>
    <property type="project" value="InterPro"/>
</dbReference>
<dbReference type="PANTHER" id="PTHR43418:SF7">
    <property type="entry name" value="CARBAMOYL-PHOSPHATE SYNTHASE SMALL CHAIN"/>
    <property type="match status" value="1"/>
</dbReference>
<evidence type="ECO:0000256" key="5">
    <source>
        <dbReference type="ARBA" id="ARBA00022840"/>
    </source>
</evidence>
<comment type="similarity">
    <text evidence="2 8">Belongs to the CarA family.</text>
</comment>
<evidence type="ECO:0000313" key="11">
    <source>
        <dbReference type="Proteomes" id="UP000441585"/>
    </source>
</evidence>
<keyword evidence="8" id="KW-0665">Pyrimidine biosynthesis</keyword>
<dbReference type="InterPro" id="IPR006274">
    <property type="entry name" value="CarbamoylP_synth_ssu"/>
</dbReference>
<dbReference type="InterPro" id="IPR029062">
    <property type="entry name" value="Class_I_gatase-like"/>
</dbReference>
<comment type="pathway">
    <text evidence="8">Pyrimidine metabolism; UMP biosynthesis via de novo pathway; (S)-dihydroorotate from bicarbonate: step 1/3.</text>
</comment>
<keyword evidence="3 8" id="KW-0436">Ligase</keyword>
<accession>A0A6I2M5U7</accession>
<dbReference type="NCBIfam" id="NF009475">
    <property type="entry name" value="PRK12838.1"/>
    <property type="match status" value="1"/>
</dbReference>
<evidence type="ECO:0000256" key="7">
    <source>
        <dbReference type="ARBA" id="ARBA00048816"/>
    </source>
</evidence>
<dbReference type="SUPFAM" id="SSF52317">
    <property type="entry name" value="Class I glutamine amidotransferase-like"/>
    <property type="match status" value="1"/>
</dbReference>
<keyword evidence="5 8" id="KW-0067">ATP-binding</keyword>
<dbReference type="GO" id="GO:0044205">
    <property type="term" value="P:'de novo' UMP biosynthetic process"/>
    <property type="evidence" value="ECO:0007669"/>
    <property type="project" value="UniProtKB-UniRule"/>
</dbReference>
<dbReference type="CDD" id="cd01744">
    <property type="entry name" value="GATase1_CPSase"/>
    <property type="match status" value="1"/>
</dbReference>
<feature type="domain" description="Carbamoyl-phosphate synthase small subunit N-terminal" evidence="9">
    <location>
        <begin position="1"/>
        <end position="129"/>
    </location>
</feature>
<dbReference type="InterPro" id="IPR035686">
    <property type="entry name" value="CPSase_GATase1"/>
</dbReference>
<reference evidence="10 11" key="1">
    <citation type="submission" date="2019-11" db="EMBL/GenBank/DDBJ databases">
        <title>Bacillus idriensis genome.</title>
        <authorList>
            <person name="Konopka E.N."/>
            <person name="Newman J.D."/>
        </authorList>
    </citation>
    <scope>NUCLEOTIDE SEQUENCE [LARGE SCALE GENOMIC DNA]</scope>
    <source>
        <strain evidence="10 11">DSM 19097</strain>
    </source>
</reference>
<dbReference type="GO" id="GO:0004088">
    <property type="term" value="F:carbamoyl-phosphate synthase (glutamine-hydrolyzing) activity"/>
    <property type="evidence" value="ECO:0007669"/>
    <property type="project" value="UniProtKB-UniRule"/>
</dbReference>
<dbReference type="SUPFAM" id="SSF52021">
    <property type="entry name" value="Carbamoyl phosphate synthetase, small subunit N-terminal domain"/>
    <property type="match status" value="1"/>
</dbReference>
<comment type="caution">
    <text evidence="8">Lacks conserved residue(s) required for the propagation of feature annotation.</text>
</comment>
<dbReference type="HAMAP" id="MF_01209">
    <property type="entry name" value="CPSase_S_chain"/>
    <property type="match status" value="1"/>
</dbReference>
<evidence type="ECO:0000259" key="9">
    <source>
        <dbReference type="SMART" id="SM01097"/>
    </source>
</evidence>
<keyword evidence="8" id="KW-0055">Arginine biosynthesis</keyword>
<dbReference type="NCBIfam" id="TIGR01368">
    <property type="entry name" value="CPSaseIIsmall"/>
    <property type="match status" value="1"/>
</dbReference>
<gene>
    <name evidence="8" type="primary">carA</name>
    <name evidence="10" type="ORF">GJU41_01910</name>
</gene>